<dbReference type="RefSeq" id="WP_068885836.1">
    <property type="nucleotide sequence ID" value="NZ_CBCRUU010000005.1"/>
</dbReference>
<name>A0A1C3D150_9GAMM</name>
<reference evidence="1 2" key="1">
    <citation type="submission" date="2016-07" db="EMBL/GenBank/DDBJ databases">
        <title>Acinetobacter sp. ANC 4603.</title>
        <authorList>
            <person name="Radolfova-Krizova L."/>
            <person name="Nemec A."/>
        </authorList>
    </citation>
    <scope>NUCLEOTIDE SEQUENCE [LARGE SCALE GENOMIC DNA]</scope>
    <source>
        <strain evidence="1 2">ANC 4603</strain>
    </source>
</reference>
<dbReference type="AlphaFoldDB" id="A0A1C3D150"/>
<comment type="caution">
    <text evidence="1">The sequence shown here is derived from an EMBL/GenBank/DDBJ whole genome shotgun (WGS) entry which is preliminary data.</text>
</comment>
<dbReference type="OrthoDB" id="1296974at2"/>
<gene>
    <name evidence="1" type="ORF">BBP83_02595</name>
</gene>
<sequence>MWSELPTEKKEKYKLLITNFASLSKVFSQKSSESNDNEITPIVNSKFQETAFQKAFDAISEDISNTSYDASVKLTNKKKYLVGIKSFGHTSGYQKVAQFKSDSASDDWSTLLTDIKKNLKTQEATEANKLNENLYKKLALKVAGLRNARIASSKAQTKGFNGSDIDVEVIYHVLMPFNKNNKPQILVGQIPYLPIDTNNICIIKNKNNKYPQNFEFTDGQHNYRYTSSDSQLLMDFKNREIVVETWDINYLNNPFYFFENLHQFSTSTSHITTPIKEDNTQIKDEITDSVSWMIPNEDGKLETSSGFNAFDGSTKLSTVDRQDRINTIQVKYQPLIPKPQLDLIISSLERILLTSWTQSAEDIDKRKGLRLNLIQDTNLLKNQPLLNEIEKLVFRSSTEMYIPIPESKNFHKNRPDFFGKNIGTFETQSSKLALPKDQRKFKLEFIPSGNVIESYINQDSGKAIQSINNQDILGRWILWEVFQLKERELLTSQKLDDIGLNGIRLIKFKDEMRGIGLEFIWIDEENPPQDAIGWVAKNKKDA</sequence>
<dbReference type="EMBL" id="MBDL01000001">
    <property type="protein sequence ID" value="ODA14700.1"/>
    <property type="molecule type" value="Genomic_DNA"/>
</dbReference>
<dbReference type="Proteomes" id="UP000186553">
    <property type="component" value="Unassembled WGS sequence"/>
</dbReference>
<organism evidence="1 2">
    <name type="scientific">Acinetobacter celticus</name>
    <dbReference type="NCBI Taxonomy" id="1891224"/>
    <lineage>
        <taxon>Bacteria</taxon>
        <taxon>Pseudomonadati</taxon>
        <taxon>Pseudomonadota</taxon>
        <taxon>Gammaproteobacteria</taxon>
        <taxon>Moraxellales</taxon>
        <taxon>Moraxellaceae</taxon>
        <taxon>Acinetobacter</taxon>
    </lineage>
</organism>
<evidence type="ECO:0000313" key="2">
    <source>
        <dbReference type="Proteomes" id="UP000186553"/>
    </source>
</evidence>
<protein>
    <submittedName>
        <fullName evidence="1">Uncharacterized protein</fullName>
    </submittedName>
</protein>
<proteinExistence type="predicted"/>
<evidence type="ECO:0000313" key="1">
    <source>
        <dbReference type="EMBL" id="ODA14700.1"/>
    </source>
</evidence>
<keyword evidence="2" id="KW-1185">Reference proteome</keyword>
<accession>A0A1C3D150</accession>